<organism evidence="2 3">
    <name type="scientific">Catenuloplanes indicus</name>
    <dbReference type="NCBI Taxonomy" id="137267"/>
    <lineage>
        <taxon>Bacteria</taxon>
        <taxon>Bacillati</taxon>
        <taxon>Actinomycetota</taxon>
        <taxon>Actinomycetes</taxon>
        <taxon>Micromonosporales</taxon>
        <taxon>Micromonosporaceae</taxon>
        <taxon>Catenuloplanes</taxon>
    </lineage>
</organism>
<accession>A0AAE4AWM0</accession>
<comment type="caution">
    <text evidence="2">The sequence shown here is derived from an EMBL/GenBank/DDBJ whole genome shotgun (WGS) entry which is preliminary data.</text>
</comment>
<dbReference type="InterPro" id="IPR038721">
    <property type="entry name" value="IS701-like_DDE_dom"/>
</dbReference>
<gene>
    <name evidence="2" type="ORF">J2S42_001846</name>
</gene>
<dbReference type="PANTHER" id="PTHR33627">
    <property type="entry name" value="TRANSPOSASE"/>
    <property type="match status" value="1"/>
</dbReference>
<sequence length="217" mass="23939">MQRLLYRARWDADAVRDDVRQVVVDRLGDPDGVLIVDETGDLKKGVHSVGVQRQYTGTARRIENAQVGVFLAYASRHGHAMIGRRIYLPKSWTDDRGRCEQAGIPDTIAFATRSELADDMITAAVNALVPARWVAADEAYGNNTRLRGELRRLRLGYVLAVSCDHLVPIDSGKIRCRADRLADGAAHREPHRSWCGCRWAGVPAVTTSLPGTVDQPG</sequence>
<dbReference type="PANTHER" id="PTHR33627:SF1">
    <property type="entry name" value="TRANSPOSASE"/>
    <property type="match status" value="1"/>
</dbReference>
<dbReference type="NCBIfam" id="NF033540">
    <property type="entry name" value="transpos_IS701"/>
    <property type="match status" value="1"/>
</dbReference>
<dbReference type="Pfam" id="PF13546">
    <property type="entry name" value="DDE_5"/>
    <property type="match status" value="1"/>
</dbReference>
<reference evidence="2 3" key="1">
    <citation type="submission" date="2023-07" db="EMBL/GenBank/DDBJ databases">
        <title>Sequencing the genomes of 1000 actinobacteria strains.</title>
        <authorList>
            <person name="Klenk H.-P."/>
        </authorList>
    </citation>
    <scope>NUCLEOTIDE SEQUENCE [LARGE SCALE GENOMIC DNA]</scope>
    <source>
        <strain evidence="2 3">DSM 44709</strain>
    </source>
</reference>
<feature type="domain" description="Transposase IS701-like DDE" evidence="1">
    <location>
        <begin position="1"/>
        <end position="167"/>
    </location>
</feature>
<dbReference type="InterPro" id="IPR039365">
    <property type="entry name" value="IS701-like"/>
</dbReference>
<keyword evidence="3" id="KW-1185">Reference proteome</keyword>
<protein>
    <submittedName>
        <fullName evidence="2">SRSO17 transposase</fullName>
    </submittedName>
</protein>
<name>A0AAE4AWM0_9ACTN</name>
<dbReference type="EMBL" id="JAUSUZ010000001">
    <property type="protein sequence ID" value="MDQ0365177.1"/>
    <property type="molecule type" value="Genomic_DNA"/>
</dbReference>
<evidence type="ECO:0000259" key="1">
    <source>
        <dbReference type="Pfam" id="PF13546"/>
    </source>
</evidence>
<dbReference type="SUPFAM" id="SSF53098">
    <property type="entry name" value="Ribonuclease H-like"/>
    <property type="match status" value="1"/>
</dbReference>
<evidence type="ECO:0000313" key="2">
    <source>
        <dbReference type="EMBL" id="MDQ0365177.1"/>
    </source>
</evidence>
<dbReference type="InterPro" id="IPR012337">
    <property type="entry name" value="RNaseH-like_sf"/>
</dbReference>
<evidence type="ECO:0000313" key="3">
    <source>
        <dbReference type="Proteomes" id="UP001240236"/>
    </source>
</evidence>
<proteinExistence type="predicted"/>
<dbReference type="Proteomes" id="UP001240236">
    <property type="component" value="Unassembled WGS sequence"/>
</dbReference>
<dbReference type="AlphaFoldDB" id="A0AAE4AWM0"/>